<dbReference type="Proteomes" id="UP001204144">
    <property type="component" value="Unassembled WGS sequence"/>
</dbReference>
<sequence length="82" mass="9321">MPFRSFIFLVLVRLKSYCDYVLSAACSESDLNKITRNLGLLLIAIVVFILVNLLTVLYLLYTLFSNNNQTYHMVLGTLDTLA</sequence>
<reference evidence="2 3" key="1">
    <citation type="submission" date="2018-11" db="EMBL/GenBank/DDBJ databases">
        <title>Novel bacteria species description.</title>
        <authorList>
            <person name="Han J.-H."/>
        </authorList>
    </citation>
    <scope>NUCLEOTIDE SEQUENCE [LARGE SCALE GENOMIC DNA]</scope>
    <source>
        <strain evidence="2 3">KCTC23259</strain>
    </source>
</reference>
<dbReference type="EMBL" id="RJUF01000053">
    <property type="protein sequence ID" value="MCP9764031.1"/>
    <property type="molecule type" value="Genomic_DNA"/>
</dbReference>
<organism evidence="2 3">
    <name type="scientific">Lacihabitans soyangensis</name>
    <dbReference type="NCBI Taxonomy" id="869394"/>
    <lineage>
        <taxon>Bacteria</taxon>
        <taxon>Pseudomonadati</taxon>
        <taxon>Bacteroidota</taxon>
        <taxon>Cytophagia</taxon>
        <taxon>Cytophagales</taxon>
        <taxon>Leadbetterellaceae</taxon>
        <taxon>Lacihabitans</taxon>
    </lineage>
</organism>
<evidence type="ECO:0000313" key="3">
    <source>
        <dbReference type="Proteomes" id="UP001204144"/>
    </source>
</evidence>
<accession>A0AAE3KVB8</accession>
<protein>
    <submittedName>
        <fullName evidence="2">Uncharacterized protein</fullName>
    </submittedName>
</protein>
<comment type="caution">
    <text evidence="2">The sequence shown here is derived from an EMBL/GenBank/DDBJ whole genome shotgun (WGS) entry which is preliminary data.</text>
</comment>
<keyword evidence="3" id="KW-1185">Reference proteome</keyword>
<feature type="transmembrane region" description="Helical" evidence="1">
    <location>
        <begin position="40"/>
        <end position="64"/>
    </location>
</feature>
<keyword evidence="1" id="KW-1133">Transmembrane helix</keyword>
<evidence type="ECO:0000313" key="2">
    <source>
        <dbReference type="EMBL" id="MCP9764031.1"/>
    </source>
</evidence>
<gene>
    <name evidence="2" type="ORF">EGI31_13830</name>
</gene>
<evidence type="ECO:0000256" key="1">
    <source>
        <dbReference type="SAM" id="Phobius"/>
    </source>
</evidence>
<name>A0AAE3KVB8_9BACT</name>
<keyword evidence="1" id="KW-0472">Membrane</keyword>
<dbReference type="AlphaFoldDB" id="A0AAE3KVB8"/>
<keyword evidence="1" id="KW-0812">Transmembrane</keyword>
<proteinExistence type="predicted"/>